<gene>
    <name evidence="1" type="ORF">LMG28138_05831</name>
</gene>
<keyword evidence="2" id="KW-1185">Reference proteome</keyword>
<proteinExistence type="predicted"/>
<reference evidence="1 2" key="1">
    <citation type="submission" date="2020-04" db="EMBL/GenBank/DDBJ databases">
        <authorList>
            <person name="De Canck E."/>
        </authorList>
    </citation>
    <scope>NUCLEOTIDE SEQUENCE [LARGE SCALE GENOMIC DNA]</scope>
    <source>
        <strain evidence="1 2">LMG 28138</strain>
    </source>
</reference>
<dbReference type="Proteomes" id="UP000494115">
    <property type="component" value="Unassembled WGS sequence"/>
</dbReference>
<sequence length="97" mass="10306">MQAQRLSDKIAQWKLLAKGLGNDGIIALSIDDAGPALAGIVNDLLLACYGPRFTIEVRTQTETAKGEAREGFEILMHDADNDTTKDGSVMSGGRKSG</sequence>
<dbReference type="RefSeq" id="WP_175108330.1">
    <property type="nucleotide sequence ID" value="NZ_CADIKM010000087.1"/>
</dbReference>
<dbReference type="AlphaFoldDB" id="A0A6S7DH91"/>
<accession>A0A6S7DH91</accession>
<name>A0A6S7DH91_9BURK</name>
<evidence type="ECO:0000313" key="1">
    <source>
        <dbReference type="EMBL" id="CAB3806719.1"/>
    </source>
</evidence>
<dbReference type="EMBL" id="CADIKM010000087">
    <property type="protein sequence ID" value="CAB3806719.1"/>
    <property type="molecule type" value="Genomic_DNA"/>
</dbReference>
<evidence type="ECO:0000313" key="2">
    <source>
        <dbReference type="Proteomes" id="UP000494115"/>
    </source>
</evidence>
<organism evidence="1 2">
    <name type="scientific">Pararobbsia alpina</name>
    <dbReference type="NCBI Taxonomy" id="621374"/>
    <lineage>
        <taxon>Bacteria</taxon>
        <taxon>Pseudomonadati</taxon>
        <taxon>Pseudomonadota</taxon>
        <taxon>Betaproteobacteria</taxon>
        <taxon>Burkholderiales</taxon>
        <taxon>Burkholderiaceae</taxon>
        <taxon>Pararobbsia</taxon>
    </lineage>
</organism>
<protein>
    <submittedName>
        <fullName evidence="1">Uncharacterized protein</fullName>
    </submittedName>
</protein>